<dbReference type="GeneID" id="105846376"/>
<sequence>MNKKYSENILFNFSEISDSAYTESFLEQCSSKSFEKQEFCPSTSNKEQLEQSSSKSLSSSTCNEDLLKQCSSKSLTEEFWFSTLNKSNLEQCSNDIFRQEFPIPLSTEDSNENYGKSIYLSFNYILVFYIKYL</sequence>
<dbReference type="Proteomes" id="UP001652625">
    <property type="component" value="Chromosome 11"/>
</dbReference>
<reference evidence="2" key="1">
    <citation type="submission" date="2025-08" db="UniProtKB">
        <authorList>
            <consortium name="RefSeq"/>
        </authorList>
    </citation>
    <scope>IDENTIFICATION</scope>
</reference>
<gene>
    <name evidence="2" type="primary">LOC105846376</name>
</gene>
<dbReference type="RefSeq" id="XP_065666810.1">
    <property type="nucleotide sequence ID" value="XM_065810738.1"/>
</dbReference>
<protein>
    <submittedName>
        <fullName evidence="2">Uncharacterized protein LOC105846376 isoform X3</fullName>
    </submittedName>
</protein>
<name>A0ABM4CXY9_HYDVU</name>
<organism evidence="1 2">
    <name type="scientific">Hydra vulgaris</name>
    <name type="common">Hydra</name>
    <name type="synonym">Hydra attenuata</name>
    <dbReference type="NCBI Taxonomy" id="6087"/>
    <lineage>
        <taxon>Eukaryota</taxon>
        <taxon>Metazoa</taxon>
        <taxon>Cnidaria</taxon>
        <taxon>Hydrozoa</taxon>
        <taxon>Hydroidolina</taxon>
        <taxon>Anthoathecata</taxon>
        <taxon>Aplanulata</taxon>
        <taxon>Hydridae</taxon>
        <taxon>Hydra</taxon>
    </lineage>
</organism>
<evidence type="ECO:0000313" key="2">
    <source>
        <dbReference type="RefSeq" id="XP_065666810.1"/>
    </source>
</evidence>
<accession>A0ABM4CXY9</accession>
<evidence type="ECO:0000313" key="1">
    <source>
        <dbReference type="Proteomes" id="UP001652625"/>
    </source>
</evidence>
<keyword evidence="1" id="KW-1185">Reference proteome</keyword>
<proteinExistence type="predicted"/>